<dbReference type="RefSeq" id="WP_320500392.1">
    <property type="nucleotide sequence ID" value="NZ_JAXCLX010000001.1"/>
</dbReference>
<protein>
    <submittedName>
        <fullName evidence="7">LysR substrate-binding domain-containing protein</fullName>
    </submittedName>
</protein>
<dbReference type="InterPro" id="IPR036388">
    <property type="entry name" value="WH-like_DNA-bd_sf"/>
</dbReference>
<dbReference type="Proteomes" id="UP001271769">
    <property type="component" value="Unassembled WGS sequence"/>
</dbReference>
<sequence>MRHLPPLRAIRAFEACYRLGNFTRAAAELNVGQPAISHQIKLLEEDLGAALFEKRGPASRPTAIADEFYGQVALSLSSLAEASRRIRRRGAQDMLTIATYPGIAAFWVLPRLAAHRTGADPADRSALSCRVVTAERDADIDITEVDAAILFGEGNWPGFESRLLLPERVVPVASPSLAQQLTSRSAADLLQAGPLIHLEDPEQRWFTWRDWQKRFAPKARSIDHSLVVTNHGVAIYQALQGAGIALGWQGVIADLLASGLLVSLHDDVLDSPRGYHLVSRPGWLDGPVGRRLLAQLAPQPHKSWPASDSGLDSPANIRGGKELS</sequence>
<dbReference type="InterPro" id="IPR058163">
    <property type="entry name" value="LysR-type_TF_proteobact-type"/>
</dbReference>
<evidence type="ECO:0000313" key="8">
    <source>
        <dbReference type="Proteomes" id="UP001271769"/>
    </source>
</evidence>
<evidence type="ECO:0000256" key="3">
    <source>
        <dbReference type="ARBA" id="ARBA00023125"/>
    </source>
</evidence>
<dbReference type="InterPro" id="IPR036390">
    <property type="entry name" value="WH_DNA-bd_sf"/>
</dbReference>
<dbReference type="SUPFAM" id="SSF53850">
    <property type="entry name" value="Periplasmic binding protein-like II"/>
    <property type="match status" value="1"/>
</dbReference>
<gene>
    <name evidence="7" type="ORF">SMD31_08550</name>
</gene>
<dbReference type="Gene3D" id="1.10.10.10">
    <property type="entry name" value="Winged helix-like DNA-binding domain superfamily/Winged helix DNA-binding domain"/>
    <property type="match status" value="1"/>
</dbReference>
<dbReference type="InterPro" id="IPR005119">
    <property type="entry name" value="LysR_subst-bd"/>
</dbReference>
<dbReference type="PRINTS" id="PR00039">
    <property type="entry name" value="HTHLYSR"/>
</dbReference>
<evidence type="ECO:0000256" key="5">
    <source>
        <dbReference type="SAM" id="MobiDB-lite"/>
    </source>
</evidence>
<dbReference type="Pfam" id="PF03466">
    <property type="entry name" value="LysR_substrate"/>
    <property type="match status" value="1"/>
</dbReference>
<dbReference type="SUPFAM" id="SSF46785">
    <property type="entry name" value="Winged helix' DNA-binding domain"/>
    <property type="match status" value="1"/>
</dbReference>
<comment type="caution">
    <text evidence="7">The sequence shown here is derived from an EMBL/GenBank/DDBJ whole genome shotgun (WGS) entry which is preliminary data.</text>
</comment>
<evidence type="ECO:0000256" key="4">
    <source>
        <dbReference type="ARBA" id="ARBA00023163"/>
    </source>
</evidence>
<evidence type="ECO:0000256" key="1">
    <source>
        <dbReference type="ARBA" id="ARBA00009437"/>
    </source>
</evidence>
<keyword evidence="3" id="KW-0238">DNA-binding</keyword>
<dbReference type="EMBL" id="JAXCLX010000001">
    <property type="protein sequence ID" value="MDY0871970.1"/>
    <property type="molecule type" value="Genomic_DNA"/>
</dbReference>
<evidence type="ECO:0000256" key="2">
    <source>
        <dbReference type="ARBA" id="ARBA00023015"/>
    </source>
</evidence>
<evidence type="ECO:0000313" key="7">
    <source>
        <dbReference type="EMBL" id="MDY0871970.1"/>
    </source>
</evidence>
<dbReference type="InterPro" id="IPR000847">
    <property type="entry name" value="LysR_HTH_N"/>
</dbReference>
<dbReference type="PANTHER" id="PTHR30537">
    <property type="entry name" value="HTH-TYPE TRANSCRIPTIONAL REGULATOR"/>
    <property type="match status" value="1"/>
</dbReference>
<keyword evidence="8" id="KW-1185">Reference proteome</keyword>
<dbReference type="PANTHER" id="PTHR30537:SF26">
    <property type="entry name" value="GLYCINE CLEAVAGE SYSTEM TRANSCRIPTIONAL ACTIVATOR"/>
    <property type="match status" value="1"/>
</dbReference>
<proteinExistence type="inferred from homology"/>
<comment type="similarity">
    <text evidence="1">Belongs to the LysR transcriptional regulatory family.</text>
</comment>
<organism evidence="7 8">
    <name type="scientific">Dongia rigui</name>
    <dbReference type="NCBI Taxonomy" id="940149"/>
    <lineage>
        <taxon>Bacteria</taxon>
        <taxon>Pseudomonadati</taxon>
        <taxon>Pseudomonadota</taxon>
        <taxon>Alphaproteobacteria</taxon>
        <taxon>Rhodospirillales</taxon>
        <taxon>Dongiaceae</taxon>
        <taxon>Dongia</taxon>
    </lineage>
</organism>
<name>A0ABU5DYH1_9PROT</name>
<dbReference type="PROSITE" id="PS50931">
    <property type="entry name" value="HTH_LYSR"/>
    <property type="match status" value="1"/>
</dbReference>
<keyword evidence="4" id="KW-0804">Transcription</keyword>
<feature type="domain" description="HTH lysR-type" evidence="6">
    <location>
        <begin position="5"/>
        <end position="62"/>
    </location>
</feature>
<feature type="region of interest" description="Disordered" evidence="5">
    <location>
        <begin position="299"/>
        <end position="324"/>
    </location>
</feature>
<dbReference type="Gene3D" id="3.40.190.10">
    <property type="entry name" value="Periplasmic binding protein-like II"/>
    <property type="match status" value="2"/>
</dbReference>
<reference evidence="7 8" key="1">
    <citation type="journal article" date="2013" name="Antonie Van Leeuwenhoek">
        <title>Dongia rigui sp. nov., isolated from freshwater of a large wetland in Korea.</title>
        <authorList>
            <person name="Baik K.S."/>
            <person name="Hwang Y.M."/>
            <person name="Choi J.S."/>
            <person name="Kwon J."/>
            <person name="Seong C.N."/>
        </authorList>
    </citation>
    <scope>NUCLEOTIDE SEQUENCE [LARGE SCALE GENOMIC DNA]</scope>
    <source>
        <strain evidence="7 8">04SU4-P</strain>
    </source>
</reference>
<accession>A0ABU5DYH1</accession>
<keyword evidence="2" id="KW-0805">Transcription regulation</keyword>
<evidence type="ECO:0000259" key="6">
    <source>
        <dbReference type="PROSITE" id="PS50931"/>
    </source>
</evidence>
<dbReference type="Pfam" id="PF00126">
    <property type="entry name" value="HTH_1"/>
    <property type="match status" value="1"/>
</dbReference>